<proteinExistence type="predicted"/>
<protein>
    <submittedName>
        <fullName evidence="2 3">Uncharacterized protein</fullName>
    </submittedName>
</protein>
<dbReference type="Proteomes" id="UP000070412">
    <property type="component" value="Unassembled WGS sequence"/>
</dbReference>
<evidence type="ECO:0000313" key="4">
    <source>
        <dbReference type="Proteomes" id="UP000070412"/>
    </source>
</evidence>
<feature type="compositionally biased region" description="Low complexity" evidence="1">
    <location>
        <begin position="179"/>
        <end position="189"/>
    </location>
</feature>
<evidence type="ECO:0000313" key="2">
    <source>
        <dbReference type="EMBL" id="KAF7493589.1"/>
    </source>
</evidence>
<feature type="compositionally biased region" description="Polar residues" evidence="1">
    <location>
        <begin position="114"/>
        <end position="131"/>
    </location>
</feature>
<sequence>MPRPRNSNYSVHAVKNHHRNQAYRILAHHLYLHLGHPEHQVQAEYPSTSSSSSVTASSRRTQSKSSSSASSSENSKLSGSSPCNVTPLSSRATSKSSSASSSNSSKPSESSSSFGPNKTSSSTANRSSQRALYNPADDDDDLYTGIESTIGSKLFSPVQEDFDIELESTSPNISTAYHSGSSVSGSSGSKKTLNTLYHSGSSSALNRQPNQKTSTLSSARNPLGRIPTQLTESQLPISLARVKFKATQKRHRLSQEIGAVQLNRNLLQVLIKLKQASKLEDLYMQSVPTLLIRIQIGTIKILIPNQITHQNLL</sequence>
<reference evidence="4" key="1">
    <citation type="journal article" date="2020" name="PLoS Negl. Trop. Dis.">
        <title>High-quality nuclear genome for Sarcoptes scabiei-A critical resource for a neglected parasite.</title>
        <authorList>
            <person name="Korhonen P.K."/>
            <person name="Gasser R.B."/>
            <person name="Ma G."/>
            <person name="Wang T."/>
            <person name="Stroehlein A.J."/>
            <person name="Young N.D."/>
            <person name="Ang C.S."/>
            <person name="Fernando D.D."/>
            <person name="Lu H.C."/>
            <person name="Taylor S."/>
            <person name="Reynolds S.L."/>
            <person name="Mofiz E."/>
            <person name="Najaraj S.H."/>
            <person name="Gowda H."/>
            <person name="Madugundu A."/>
            <person name="Renuse S."/>
            <person name="Holt D."/>
            <person name="Pandey A."/>
            <person name="Papenfuss A.T."/>
            <person name="Fischer K."/>
        </authorList>
    </citation>
    <scope>NUCLEOTIDE SEQUENCE [LARGE SCALE GENOMIC DNA]</scope>
</reference>
<reference evidence="3" key="3">
    <citation type="submission" date="2022-06" db="UniProtKB">
        <authorList>
            <consortium name="EnsemblMetazoa"/>
        </authorList>
    </citation>
    <scope>IDENTIFICATION</scope>
</reference>
<gene>
    <name evidence="2" type="ORF">SSS_8090</name>
</gene>
<name>A0A834VFV3_SARSC</name>
<keyword evidence="4" id="KW-1185">Reference proteome</keyword>
<feature type="region of interest" description="Disordered" evidence="1">
    <location>
        <begin position="176"/>
        <end position="225"/>
    </location>
</feature>
<feature type="region of interest" description="Disordered" evidence="1">
    <location>
        <begin position="41"/>
        <end position="144"/>
    </location>
</feature>
<dbReference type="AlphaFoldDB" id="A0A834VFV3"/>
<feature type="compositionally biased region" description="Low complexity" evidence="1">
    <location>
        <begin position="47"/>
        <end position="81"/>
    </location>
</feature>
<dbReference type="EnsemblMetazoa" id="SSS_8090s_mrna">
    <property type="protein sequence ID" value="KAF7493589.1"/>
    <property type="gene ID" value="SSS_8090"/>
</dbReference>
<dbReference type="EMBL" id="WVUK01000055">
    <property type="protein sequence ID" value="KAF7493589.1"/>
    <property type="molecule type" value="Genomic_DNA"/>
</dbReference>
<accession>A0A834VFV3</accession>
<organism evidence="2">
    <name type="scientific">Sarcoptes scabiei</name>
    <name type="common">Itch mite</name>
    <name type="synonym">Acarus scabiei</name>
    <dbReference type="NCBI Taxonomy" id="52283"/>
    <lineage>
        <taxon>Eukaryota</taxon>
        <taxon>Metazoa</taxon>
        <taxon>Ecdysozoa</taxon>
        <taxon>Arthropoda</taxon>
        <taxon>Chelicerata</taxon>
        <taxon>Arachnida</taxon>
        <taxon>Acari</taxon>
        <taxon>Acariformes</taxon>
        <taxon>Sarcoptiformes</taxon>
        <taxon>Astigmata</taxon>
        <taxon>Psoroptidia</taxon>
        <taxon>Sarcoptoidea</taxon>
        <taxon>Sarcoptidae</taxon>
        <taxon>Sarcoptinae</taxon>
        <taxon>Sarcoptes</taxon>
    </lineage>
</organism>
<feature type="compositionally biased region" description="Polar residues" evidence="1">
    <location>
        <begin position="190"/>
        <end position="220"/>
    </location>
</feature>
<reference evidence="2" key="2">
    <citation type="submission" date="2020-01" db="EMBL/GenBank/DDBJ databases">
        <authorList>
            <person name="Korhonen P.K.K."/>
            <person name="Guangxu M.G."/>
            <person name="Wang T.W."/>
            <person name="Stroehlein A.J.S."/>
            <person name="Young N.D."/>
            <person name="Ang C.-S.A."/>
            <person name="Fernando D.W.F."/>
            <person name="Lu H.L."/>
            <person name="Taylor S.T."/>
            <person name="Ehtesham M.E.M."/>
            <person name="Najaraj S.H.N."/>
            <person name="Harsha G.H.G."/>
            <person name="Madugundu A.M."/>
            <person name="Renuse S.R."/>
            <person name="Holt D.H."/>
            <person name="Pandey A.P."/>
            <person name="Papenfuss A.P."/>
            <person name="Gasser R.B.G."/>
            <person name="Fischer K.F."/>
        </authorList>
    </citation>
    <scope>NUCLEOTIDE SEQUENCE</scope>
    <source>
        <strain evidence="2">SSS_KF_BRIS2020</strain>
    </source>
</reference>
<evidence type="ECO:0000256" key="1">
    <source>
        <dbReference type="SAM" id="MobiDB-lite"/>
    </source>
</evidence>
<evidence type="ECO:0000313" key="3">
    <source>
        <dbReference type="EnsemblMetazoa" id="KAF7493589.1"/>
    </source>
</evidence>
<feature type="compositionally biased region" description="Low complexity" evidence="1">
    <location>
        <begin position="89"/>
        <end position="113"/>
    </location>
</feature>